<keyword evidence="2" id="KW-1185">Reference proteome</keyword>
<reference evidence="1" key="5">
    <citation type="submission" date="2025-09" db="UniProtKB">
        <authorList>
            <consortium name="Ensembl"/>
        </authorList>
    </citation>
    <scope>IDENTIFICATION</scope>
</reference>
<dbReference type="Proteomes" id="UP000005640">
    <property type="component" value="Chromosome 17"/>
</dbReference>
<dbReference type="Ensembl" id="ENST00000705772.1">
    <property type="protein sequence ID" value="ENSP00000520982.1"/>
    <property type="gene ID" value="ENSG00000108813.12"/>
</dbReference>
<dbReference type="OpenTargets" id="ENSG00000108813"/>
<accession>A0ABJ7H8D3</accession>
<sequence length="162" mass="17445">MTSLPCPLPGRDASKAVFPDLAPVPSVAAAYPLGLSPTTAASPNLSYSRPYGHLLSYPYTEPANPGDSYLSCQQPAALSQPLCGPAEHPQELEAGLGSALDLAFLPRPTPSWRHRPWLNSDLPPQAPRYPGCGPRRFLPRVTGPIRVGAPWEQNCVLYHLAR</sequence>
<protein>
    <submittedName>
        <fullName evidence="1">Distal-less homeobox 4</fullName>
    </submittedName>
</protein>
<dbReference type="GeneTree" id="ENSGT00940000162259"/>
<reference evidence="1 2" key="3">
    <citation type="journal article" date="2006" name="Nature">
        <title>DNA sequence of human chromosome 17 and analysis of rearrangement in the human lineage.</title>
        <authorList>
            <person name="Zody M.C."/>
            <person name="Garber M."/>
            <person name="Adams D.J."/>
            <person name="Sharpe T."/>
            <person name="Harrow J."/>
            <person name="Lupski J.R."/>
            <person name="Nicholson C."/>
            <person name="Searle S.M."/>
            <person name="Wilming L."/>
            <person name="Young S.K."/>
            <person name="Abouelleil A."/>
            <person name="Allen N.R."/>
            <person name="Bi W."/>
            <person name="Bloom T."/>
            <person name="Borowsky M.L."/>
            <person name="Bugalter B.E."/>
            <person name="Butler J."/>
            <person name="Chang J.L."/>
            <person name="Chen C.K."/>
            <person name="Cook A."/>
            <person name="Corum B."/>
            <person name="Cuomo C.A."/>
            <person name="de Jong P.J."/>
            <person name="DeCaprio D."/>
            <person name="Dewar K."/>
            <person name="FitzGerald M."/>
            <person name="Gilbert J."/>
            <person name="Gibson R."/>
            <person name="Gnerre S."/>
            <person name="Goldstein S."/>
            <person name="Grafham D.V."/>
            <person name="Grocock R."/>
            <person name="Hafez N."/>
            <person name="Hagopian D.S."/>
            <person name="Hart E."/>
            <person name="Norman C.H."/>
            <person name="Humphray S."/>
            <person name="Jaffe D.B."/>
            <person name="Jones M."/>
            <person name="Kamal M."/>
            <person name="Khodiyar V.K."/>
            <person name="LaButti K."/>
            <person name="Laird G."/>
            <person name="Lehoczky J."/>
            <person name="Liu X."/>
            <person name="Lokyitsang T."/>
            <person name="Loveland J."/>
            <person name="Lui A."/>
            <person name="Macdonald P."/>
            <person name="Major J.E."/>
            <person name="Matthews L."/>
            <person name="Mauceli E."/>
            <person name="McCarroll S.A."/>
            <person name="Mihalev A.H."/>
            <person name="Mudge J."/>
            <person name="Nguyen C."/>
            <person name="Nicol R."/>
            <person name="O'Leary S.B."/>
            <person name="Osoegawa K."/>
            <person name="Schwartz D.C."/>
            <person name="Shaw-Smith C."/>
            <person name="Stankiewicz P."/>
            <person name="Steward C."/>
            <person name="Swarbreck D."/>
            <person name="Venkataraman V."/>
            <person name="Whittaker C.A."/>
            <person name="Yang X."/>
            <person name="Zimmer A.R."/>
            <person name="Bradley A."/>
            <person name="Hubbard T."/>
            <person name="Birren B.W."/>
            <person name="Rogers J."/>
            <person name="Lander E.S."/>
            <person name="Nusbaum C."/>
        </authorList>
    </citation>
    <scope>NUCLEOTIDE SEQUENCE [LARGE SCALE GENOMIC DNA]</scope>
</reference>
<name>A0ABJ7H8D3_HUMAN</name>
<evidence type="ECO:0000313" key="1">
    <source>
        <dbReference type="Ensembl" id="ENSP00000520982.1"/>
    </source>
</evidence>
<evidence type="ECO:0000313" key="2">
    <source>
        <dbReference type="Proteomes" id="UP000005640"/>
    </source>
</evidence>
<reference evidence="1 2" key="1">
    <citation type="journal article" date="2001" name="Nature">
        <title>Initial sequencing and analysis of the human genome.</title>
        <authorList>
            <consortium name="International Human Genome Sequencing Consortium"/>
            <person name="Lander E.S."/>
            <person name="Linton L.M."/>
            <person name="Birren B."/>
            <person name="Nusbaum C."/>
            <person name="Zody M.C."/>
            <person name="Baldwin J."/>
            <person name="Devon K."/>
            <person name="Dewar K."/>
            <person name="Doyle M."/>
            <person name="FitzHugh W."/>
            <person name="Funke R."/>
            <person name="Gage D."/>
            <person name="Harris K."/>
            <person name="Heaford A."/>
            <person name="Howland J."/>
            <person name="Kann L."/>
            <person name="Lehoczky J."/>
            <person name="LeVine R."/>
            <person name="McEwan P."/>
            <person name="McKernan K."/>
            <person name="Meldrim J."/>
            <person name="Mesirov J.P."/>
            <person name="Miranda C."/>
            <person name="Morris W."/>
            <person name="Naylor J."/>
            <person name="Raymond C."/>
            <person name="Rosetti M."/>
            <person name="Santos R."/>
            <person name="Sheridan A."/>
            <person name="Sougnez C."/>
            <person name="Stange-Thomann N."/>
            <person name="Stojanovic N."/>
            <person name="Subramanian A."/>
            <person name="Wyman D."/>
            <person name="Rogers J."/>
            <person name="Sulston J."/>
            <person name="Ainscough R."/>
            <person name="Beck S."/>
            <person name="Bentley D."/>
            <person name="Burton J."/>
            <person name="Clee C."/>
            <person name="Carter N."/>
            <person name="Coulson A."/>
            <person name="Deadman R."/>
            <person name="Deloukas P."/>
            <person name="Dunham A."/>
            <person name="Dunham I."/>
            <person name="Durbin R."/>
            <person name="French L."/>
            <person name="Grafham D."/>
            <person name="Gregory S."/>
            <person name="Hubbard T."/>
            <person name="Humphray S."/>
            <person name="Hunt A."/>
            <person name="Jones M."/>
            <person name="Lloyd C."/>
            <person name="McMurray A."/>
            <person name="Matthews L."/>
            <person name="Mercer S."/>
            <person name="Milne S."/>
            <person name="Mullikin J.C."/>
            <person name="Mungall A."/>
            <person name="Plumb R."/>
            <person name="Ross M."/>
            <person name="Shownkeen R."/>
            <person name="Sims S."/>
            <person name="Waterston R.H."/>
            <person name="Wilson R.K."/>
            <person name="Hillier L.W."/>
            <person name="McPherson J.D."/>
            <person name="Marra M.A."/>
            <person name="Mardis E.R."/>
            <person name="Fulton L.A."/>
            <person name="Chinwalla A.T."/>
            <person name="Pepin K.H."/>
            <person name="Gish W.R."/>
            <person name="Chissoe S.L."/>
            <person name="Wendl M.C."/>
            <person name="Delehaunty K.D."/>
            <person name="Miner T.L."/>
            <person name="Delehaunty A."/>
            <person name="Kramer J.B."/>
            <person name="Cook L.L."/>
            <person name="Fulton R.S."/>
            <person name="Johnson D.L."/>
            <person name="Minx P.J."/>
            <person name="Clifton S.W."/>
            <person name="Hawkins T."/>
            <person name="Branscomb E."/>
            <person name="Predki P."/>
            <person name="Richardson P."/>
            <person name="Wenning S."/>
            <person name="Slezak T."/>
            <person name="Doggett N."/>
            <person name="Cheng J.F."/>
            <person name="Olsen A."/>
            <person name="Lucas S."/>
            <person name="Elkin C."/>
            <person name="Uberbacher E."/>
            <person name="Frazier M."/>
            <person name="Gibbs R.A."/>
            <person name="Muzny D.M."/>
            <person name="Scherer S.E."/>
            <person name="Bouck J.B."/>
            <person name="Sodergren E.J."/>
            <person name="Worley K.C."/>
            <person name="Rives C.M."/>
            <person name="Gorrell J.H."/>
            <person name="Metzker M.L."/>
            <person name="Naylor S.L."/>
            <person name="Kucherlapati R.S."/>
            <person name="Nelson D.L."/>
            <person name="Weinstock G.M."/>
            <person name="Sakaki Y."/>
            <person name="Fujiyama A."/>
            <person name="Hattori M."/>
            <person name="Yada T."/>
            <person name="Toyoda A."/>
            <person name="Itoh T."/>
            <person name="Kawagoe C."/>
            <person name="Watanabe H."/>
            <person name="Totoki Y."/>
            <person name="Taylor T."/>
            <person name="Weissenbach J."/>
            <person name="Heilig R."/>
            <person name="Saurin W."/>
            <person name="Artiguenave F."/>
            <person name="Brottier P."/>
            <person name="Bruls T."/>
            <person name="Pelletier E."/>
            <person name="Robert C."/>
            <person name="Wincker P."/>
            <person name="Smith D.R."/>
            <person name="Doucette-Stamm L."/>
            <person name="Rubenfield M."/>
            <person name="Weinstock K."/>
            <person name="Lee H.M."/>
            <person name="Dubois J."/>
            <person name="Rosenthal A."/>
            <person name="Platzer M."/>
            <person name="Nyakatura G."/>
            <person name="Taudien S."/>
            <person name="Rump A."/>
            <person name="Yang H."/>
            <person name="Yu J."/>
            <person name="Wang J."/>
            <person name="Huang G."/>
            <person name="Gu J."/>
            <person name="Hood L."/>
            <person name="Rowen L."/>
            <person name="Madan A."/>
            <person name="Qin S."/>
            <person name="Davis R.W."/>
            <person name="Federspiel N.A."/>
            <person name="Abola A.P."/>
            <person name="Proctor M.J."/>
            <person name="Myers R.M."/>
            <person name="Schmutz J."/>
            <person name="Dickson M."/>
            <person name="Grimwood J."/>
            <person name="Cox D.R."/>
            <person name="Olson M.V."/>
            <person name="Kaul R."/>
            <person name="Raymond C."/>
            <person name="Shimizu N."/>
            <person name="Kawasaki K."/>
            <person name="Minoshima S."/>
            <person name="Evans G.A."/>
            <person name="Athanasiou M."/>
            <person name="Schultz R."/>
            <person name="Roe B.A."/>
            <person name="Chen F."/>
            <person name="Pan H."/>
            <person name="Ramser J."/>
            <person name="Lehrach H."/>
            <person name="Reinhardt R."/>
            <person name="McCombie W.R."/>
            <person name="de la Bastide M."/>
            <person name="Dedhia N."/>
            <person name="Blocker H."/>
            <person name="Hornischer K."/>
            <person name="Nordsiek G."/>
            <person name="Agarwala R."/>
            <person name="Aravind L."/>
            <person name="Bailey J.A."/>
            <person name="Bateman A."/>
            <person name="Batzoglou S."/>
            <person name="Birney E."/>
            <person name="Bork P."/>
            <person name="Brown D.G."/>
            <person name="Burge C.B."/>
            <person name="Cerutti L."/>
            <person name="Chen H.C."/>
            <person name="Church D."/>
            <person name="Clamp M."/>
            <person name="Copley R.R."/>
            <person name="Doerks T."/>
            <person name="Eddy S.R."/>
            <person name="Eichler E.E."/>
            <person name="Furey T.S."/>
            <person name="Galagan J."/>
            <person name="Gilbert J.G."/>
            <person name="Harmon C."/>
            <person name="Hayashizaki Y."/>
            <person name="Haussler D."/>
            <person name="Hermjakob H."/>
            <person name="Hokamp K."/>
            <person name="Jang W."/>
            <person name="Johnson L.S."/>
            <person name="Jones T.A."/>
            <person name="Kasif S."/>
            <person name="Kaspryzk A."/>
            <person name="Kennedy S."/>
            <person name="Kent W.J."/>
            <person name="Kitts P."/>
            <person name="Koonin E.V."/>
            <person name="Korf I."/>
            <person name="Kulp D."/>
            <person name="Lancet D."/>
            <person name="Lowe T.M."/>
            <person name="McLysaght A."/>
            <person name="Mikkelsen T."/>
            <person name="Moran J.V."/>
            <person name="Mulder N."/>
            <person name="Pollara V.J."/>
            <person name="Ponting C.P."/>
            <person name="Schuler G."/>
            <person name="Schultz J."/>
            <person name="Slater G."/>
            <person name="Smit A.F."/>
            <person name="Stupka E."/>
            <person name="Szustakowski J."/>
            <person name="Thierry-Mieg D."/>
            <person name="Thierry-Mieg J."/>
            <person name="Wagner L."/>
            <person name="Wallis J."/>
            <person name="Wheeler R."/>
            <person name="Williams A."/>
            <person name="Wolf Y.I."/>
            <person name="Wolfe K.H."/>
            <person name="Yang S.P."/>
            <person name="Yeh R.F."/>
            <person name="Collins F."/>
            <person name="Guyer M.S."/>
            <person name="Peterson J."/>
            <person name="Felsenfeld A."/>
            <person name="Wetterstrand K.A."/>
            <person name="Patrinos A."/>
            <person name="Morgan M.J."/>
            <person name="de Jong P."/>
            <person name="Catanese J.J."/>
            <person name="Osoegawa K."/>
            <person name="Shizuya H."/>
            <person name="Choi S."/>
            <person name="Chen Y.J."/>
        </authorList>
    </citation>
    <scope>NUCLEOTIDE SEQUENCE [LARGE SCALE GENOMIC DNA]</scope>
</reference>
<proteinExistence type="predicted"/>
<organism evidence="1 2">
    <name type="scientific">Homo sapiens</name>
    <name type="common">Human</name>
    <dbReference type="NCBI Taxonomy" id="9606"/>
    <lineage>
        <taxon>Eukaryota</taxon>
        <taxon>Metazoa</taxon>
        <taxon>Chordata</taxon>
        <taxon>Craniata</taxon>
        <taxon>Vertebrata</taxon>
        <taxon>Euteleostomi</taxon>
        <taxon>Mammalia</taxon>
        <taxon>Eutheria</taxon>
        <taxon>Euarchontoglires</taxon>
        <taxon>Primates</taxon>
        <taxon>Haplorrhini</taxon>
        <taxon>Catarrhini</taxon>
        <taxon>Hominidae</taxon>
        <taxon>Homo</taxon>
    </lineage>
</organism>
<dbReference type="HGNC" id="HGNC:2917">
    <property type="gene designation" value="DLX4"/>
</dbReference>
<dbReference type="EMBL" id="AC009720">
    <property type="status" value="NOT_ANNOTATED_CDS"/>
    <property type="molecule type" value="Genomic_DNA"/>
</dbReference>
<reference evidence="1 2" key="2">
    <citation type="journal article" date="2004" name="Nature">
        <title>Finishing the euchromatic sequence of the human genome.</title>
        <authorList>
            <consortium name="International Human Genome Sequencing Consortium"/>
        </authorList>
    </citation>
    <scope>NUCLEOTIDE SEQUENCE [LARGE SCALE GENOMIC DNA]</scope>
</reference>
<reference evidence="1" key="4">
    <citation type="submission" date="2025-08" db="UniProtKB">
        <authorList>
            <consortium name="Ensembl"/>
        </authorList>
    </citation>
    <scope>IDENTIFICATION</scope>
</reference>
<gene>
    <name evidence="1" type="primary">DLX4</name>
</gene>